<dbReference type="EMBL" id="SDIL01000004">
    <property type="protein sequence ID" value="RXK42050.1"/>
    <property type="molecule type" value="Genomic_DNA"/>
</dbReference>
<evidence type="ECO:0000256" key="3">
    <source>
        <dbReference type="SAM" id="MobiDB-lite"/>
    </source>
</evidence>
<comment type="subcellular location">
    <subcellularLocation>
        <location evidence="1">Cytoplasm</location>
    </subcellularLocation>
</comment>
<dbReference type="FunCoup" id="A0A4Q1BVD8">
    <property type="interactions" value="17"/>
</dbReference>
<proteinExistence type="predicted"/>
<gene>
    <name evidence="4" type="ORF">M231_00772</name>
</gene>
<dbReference type="STRING" id="5217.A0A4Q1BVD8"/>
<dbReference type="AlphaFoldDB" id="A0A4Q1BVD8"/>
<evidence type="ECO:0000256" key="1">
    <source>
        <dbReference type="ARBA" id="ARBA00004496"/>
    </source>
</evidence>
<sequence length="409" mass="46245">MSTKYIGLPDIDSAPDVFETPDEPETTLRPTDFDANEDAPRREVSENIDQSGLPDRQAAGRMFRRRKREDTYRPGRIRSASSSSDTPSKPIRETTAVRLKRLQAELSELEKDIAQKSSDPPAENHSDEEQKEKRKSVLPPRPIKDLVGEMGKLRERLGSLENHLQDNVGMRLRSGEEDGWRDRFESLKIVTLPEKEGKGLDGKDRTHEIPMSNLSNLDERLALLENAIGLSTEVADHNPTPLLTTMTKLDHLLLLLTNPRNLDAISRRVKLLLVDLDRAAAASRRAPPTTTTTYKPDLPSLTQTEYQSLLSLFSLLPRLDPLLPILPPLLIRLRSLSTLHDEAGSIADKLNSLRETERIGMEETKELRDAVKNVQESTTRSTEQVEKNWNGLDGRLKELEKRLWDLKNG</sequence>
<organism evidence="4 5">
    <name type="scientific">Tremella mesenterica</name>
    <name type="common">Jelly fungus</name>
    <dbReference type="NCBI Taxonomy" id="5217"/>
    <lineage>
        <taxon>Eukaryota</taxon>
        <taxon>Fungi</taxon>
        <taxon>Dikarya</taxon>
        <taxon>Basidiomycota</taxon>
        <taxon>Agaricomycotina</taxon>
        <taxon>Tremellomycetes</taxon>
        <taxon>Tremellales</taxon>
        <taxon>Tremellaceae</taxon>
        <taxon>Tremella</taxon>
    </lineage>
</organism>
<dbReference type="InterPro" id="IPR028133">
    <property type="entry name" value="Dynamitin"/>
</dbReference>
<keyword evidence="2" id="KW-0963">Cytoplasm</keyword>
<dbReference type="Proteomes" id="UP000289152">
    <property type="component" value="Unassembled WGS sequence"/>
</dbReference>
<dbReference type="PANTHER" id="PTHR15346">
    <property type="entry name" value="DYNACTIN SUBUNIT"/>
    <property type="match status" value="1"/>
</dbReference>
<evidence type="ECO:0000313" key="5">
    <source>
        <dbReference type="Proteomes" id="UP000289152"/>
    </source>
</evidence>
<comment type="caution">
    <text evidence="4">The sequence shown here is derived from an EMBL/GenBank/DDBJ whole genome shotgun (WGS) entry which is preliminary data.</text>
</comment>
<dbReference type="GO" id="GO:0005869">
    <property type="term" value="C:dynactin complex"/>
    <property type="evidence" value="ECO:0007669"/>
    <property type="project" value="InterPro"/>
</dbReference>
<keyword evidence="5" id="KW-1185">Reference proteome</keyword>
<name>A0A4Q1BVD8_TREME</name>
<feature type="compositionally biased region" description="Basic and acidic residues" evidence="3">
    <location>
        <begin position="122"/>
        <end position="132"/>
    </location>
</feature>
<protein>
    <recommendedName>
        <fullName evidence="6">Dynactin 2</fullName>
    </recommendedName>
</protein>
<feature type="region of interest" description="Disordered" evidence="3">
    <location>
        <begin position="1"/>
        <end position="143"/>
    </location>
</feature>
<evidence type="ECO:0000313" key="4">
    <source>
        <dbReference type="EMBL" id="RXK42050.1"/>
    </source>
</evidence>
<dbReference type="GO" id="GO:0005737">
    <property type="term" value="C:cytoplasm"/>
    <property type="evidence" value="ECO:0007669"/>
    <property type="project" value="UniProtKB-SubCell"/>
</dbReference>
<evidence type="ECO:0000256" key="2">
    <source>
        <dbReference type="ARBA" id="ARBA00022490"/>
    </source>
</evidence>
<dbReference type="OrthoDB" id="4977at2759"/>
<dbReference type="VEuPathDB" id="FungiDB:TREMEDRAFT_70792"/>
<dbReference type="InParanoid" id="A0A4Q1BVD8"/>
<dbReference type="GO" id="GO:0007017">
    <property type="term" value="P:microtubule-based process"/>
    <property type="evidence" value="ECO:0007669"/>
    <property type="project" value="InterPro"/>
</dbReference>
<reference evidence="4 5" key="1">
    <citation type="submission" date="2016-06" db="EMBL/GenBank/DDBJ databases">
        <title>Evolution of pathogenesis and genome organization in the Tremellales.</title>
        <authorList>
            <person name="Cuomo C."/>
            <person name="Litvintseva A."/>
            <person name="Heitman J."/>
            <person name="Chen Y."/>
            <person name="Sun S."/>
            <person name="Springer D."/>
            <person name="Dromer F."/>
            <person name="Young S."/>
            <person name="Zeng Q."/>
            <person name="Chapman S."/>
            <person name="Gujja S."/>
            <person name="Saif S."/>
            <person name="Birren B."/>
        </authorList>
    </citation>
    <scope>NUCLEOTIDE SEQUENCE [LARGE SCALE GENOMIC DNA]</scope>
    <source>
        <strain evidence="4 5">ATCC 28783</strain>
    </source>
</reference>
<accession>A0A4Q1BVD8</accession>
<evidence type="ECO:0008006" key="6">
    <source>
        <dbReference type="Google" id="ProtNLM"/>
    </source>
</evidence>
<dbReference type="Pfam" id="PF04912">
    <property type="entry name" value="Dynamitin"/>
    <property type="match status" value="1"/>
</dbReference>